<proteinExistence type="predicted"/>
<dbReference type="InterPro" id="IPR046496">
    <property type="entry name" value="DUF6589"/>
</dbReference>
<organism evidence="3 4">
    <name type="scientific">Hermanssonia centrifuga</name>
    <dbReference type="NCBI Taxonomy" id="98765"/>
    <lineage>
        <taxon>Eukaryota</taxon>
        <taxon>Fungi</taxon>
        <taxon>Dikarya</taxon>
        <taxon>Basidiomycota</taxon>
        <taxon>Agaricomycotina</taxon>
        <taxon>Agaricomycetes</taxon>
        <taxon>Polyporales</taxon>
        <taxon>Meruliaceae</taxon>
        <taxon>Hermanssonia</taxon>
    </lineage>
</organism>
<keyword evidence="4" id="KW-1185">Reference proteome</keyword>
<dbReference type="STRING" id="98765.A0A2R6PGL2"/>
<feature type="region of interest" description="Disordered" evidence="1">
    <location>
        <begin position="1000"/>
        <end position="1066"/>
    </location>
</feature>
<gene>
    <name evidence="3" type="ORF">PHLCEN_2v4913</name>
</gene>
<feature type="domain" description="DUF6589" evidence="2">
    <location>
        <begin position="471"/>
        <end position="921"/>
    </location>
</feature>
<feature type="compositionally biased region" description="Polar residues" evidence="1">
    <location>
        <begin position="7"/>
        <end position="17"/>
    </location>
</feature>
<dbReference type="OrthoDB" id="2801423at2759"/>
<comment type="caution">
    <text evidence="3">The sequence shown here is derived from an EMBL/GenBank/DDBJ whole genome shotgun (WGS) entry which is preliminary data.</text>
</comment>
<name>A0A2R6PGL2_9APHY</name>
<dbReference type="EMBL" id="MLYV02000496">
    <property type="protein sequence ID" value="PSR90428.1"/>
    <property type="molecule type" value="Genomic_DNA"/>
</dbReference>
<evidence type="ECO:0000259" key="2">
    <source>
        <dbReference type="Pfam" id="PF20231"/>
    </source>
</evidence>
<dbReference type="Pfam" id="PF20231">
    <property type="entry name" value="DUF6589"/>
    <property type="match status" value="1"/>
</dbReference>
<feature type="region of interest" description="Disordered" evidence="1">
    <location>
        <begin position="1"/>
        <end position="51"/>
    </location>
</feature>
<feature type="compositionally biased region" description="Acidic residues" evidence="1">
    <location>
        <begin position="1034"/>
        <end position="1066"/>
    </location>
</feature>
<accession>A0A2R6PGL2</accession>
<evidence type="ECO:0000313" key="4">
    <source>
        <dbReference type="Proteomes" id="UP000186601"/>
    </source>
</evidence>
<feature type="compositionally biased region" description="Low complexity" evidence="1">
    <location>
        <begin position="39"/>
        <end position="49"/>
    </location>
</feature>
<protein>
    <recommendedName>
        <fullName evidence="2">DUF6589 domain-containing protein</fullName>
    </recommendedName>
</protein>
<dbReference type="Proteomes" id="UP000186601">
    <property type="component" value="Unassembled WGS sequence"/>
</dbReference>
<reference evidence="3 4" key="1">
    <citation type="submission" date="2018-02" db="EMBL/GenBank/DDBJ databases">
        <title>Genome sequence of the basidiomycete white-rot fungus Phlebia centrifuga.</title>
        <authorList>
            <person name="Granchi Z."/>
            <person name="Peng M."/>
            <person name="de Vries R.P."/>
            <person name="Hilden K."/>
            <person name="Makela M.R."/>
            <person name="Grigoriev I."/>
            <person name="Riley R."/>
        </authorList>
    </citation>
    <scope>NUCLEOTIDE SEQUENCE [LARGE SCALE GENOMIC DNA]</scope>
    <source>
        <strain evidence="3 4">FBCC195</strain>
    </source>
</reference>
<feature type="compositionally biased region" description="Acidic residues" evidence="1">
    <location>
        <begin position="1001"/>
        <end position="1015"/>
    </location>
</feature>
<evidence type="ECO:0000256" key="1">
    <source>
        <dbReference type="SAM" id="MobiDB-lite"/>
    </source>
</evidence>
<evidence type="ECO:0000313" key="3">
    <source>
        <dbReference type="EMBL" id="PSR90428.1"/>
    </source>
</evidence>
<dbReference type="AlphaFoldDB" id="A0A2R6PGL2"/>
<sequence length="1066" mass="120500">MDDDTNETGGNMLHTTGQIGGVYTPQQVHTPGKAPVLPSSSSSELSGTSQPVTPIYSNPVYMSSMHTPMTPTPTQIPFYLDSAMSEPSIFVSNPLVPFSPATAPPMRDREPRLHGKRSATDFELTQTPEPVSKTKRIQRTAEQKLDLILQAIRDLNWSLSEFLYTLFHVRDTDGQDVSRTLSHARTVSRFLTGNSKYSLGEILQHIQKDPCGKPSEYTPEASMMYSHCVPFHTIRHARPSITSFAVQICREKMLKERNQAVKGASGLHGGASSTSRTGGRRMLCWDDIGQHTAAKVKEIIQIHQPVTWHIIESLVTPKPRKINGVVSVRRKSRPPEVVAVELIASINFARTSHARLLPAARTILYFACGAQETLFKYSSRIGHTTSWKTAYRTLKRLGDQRASELLLLGQDLERGVFARVDNVQRYFKQWEQRLGRENAMKIGIAGTVAEAEDYRPEAADLDKIREKIAQNQRSEVTVENLLSLIDMDNYKLVATLQWLQALVSNVPQLKHLKSDIAKLYRTDAAKNLLPRTQKTKLYPLKTSAKNEALTTDLRDALVDFLGQLGQREESYTPRVVWIGGDGMTYEKMLNLKKFLQLQDNSFNRFDIIKPFLENWHTGWTQLCLTYETHWGDSLTKDPSKIGHSATKIGQKGPTNVKKVDYYPSIYLSYTILDARMVDCWRIYFGCDDIHEYFNRLEIDDKLPTFSELKEIARTLNRRYGSLQGYYAALRSNAFSEDPIMQVPDGSPWKPQSAESALASAPSKNPADMYRGDQCLAHSMMFIHDTIISREMTMAVAEGDSGRVYEMMKMMLFMFAGSNHSKYLAYTLEQVCDLEYECTEAMRDVFMRNWLINPSGTAGGYKEGDIHQEHYNLELESMMGHKDTEWDSTLSRDIISPNVDKLIELKNTFTDGVGLARRRKKHTSPHSNPEMKILLRTYKETELHSFRIGRCYTSADAMDIDTFGRGVKALLKDKLQKWIHRTTKVCVLNHGTSQGELHVAIDEDDGNDADDNDNEGTTENITNGAIHIVNGELIIEVDPEVDEQEGSDEEPMEDEDVEEDCDGDDSD</sequence>